<name>A0ABR4DF54_9PEZI</name>
<comment type="caution">
    <text evidence="2">The sequence shown here is derived from an EMBL/GenBank/DDBJ whole genome shotgun (WGS) entry which is preliminary data.</text>
</comment>
<dbReference type="EMBL" id="JAZGUE010000003">
    <property type="protein sequence ID" value="KAL2268985.1"/>
    <property type="molecule type" value="Genomic_DNA"/>
</dbReference>
<dbReference type="RefSeq" id="XP_070867709.1">
    <property type="nucleotide sequence ID" value="XM_071010253.1"/>
</dbReference>
<evidence type="ECO:0000313" key="3">
    <source>
        <dbReference type="Proteomes" id="UP001600064"/>
    </source>
</evidence>
<protein>
    <submittedName>
        <fullName evidence="2">Uncharacterized protein</fullName>
    </submittedName>
</protein>
<proteinExistence type="predicted"/>
<evidence type="ECO:0000256" key="1">
    <source>
        <dbReference type="SAM" id="MobiDB-lite"/>
    </source>
</evidence>
<keyword evidence="3" id="KW-1185">Reference proteome</keyword>
<feature type="compositionally biased region" description="Basic and acidic residues" evidence="1">
    <location>
        <begin position="90"/>
        <end position="103"/>
    </location>
</feature>
<dbReference type="Proteomes" id="UP001600064">
    <property type="component" value="Unassembled WGS sequence"/>
</dbReference>
<feature type="region of interest" description="Disordered" evidence="1">
    <location>
        <begin position="1"/>
        <end position="25"/>
    </location>
</feature>
<sequence>MDRPSTPPSHRRRMAIYHPRMSPTPLEDATKIMLPVGLPPLAFRPEALSQALDSDADRKPDFSSFSWAQPSRGPFSVVPMSPRTVAADAKTGERFESVRPGNE</sequence>
<evidence type="ECO:0000313" key="2">
    <source>
        <dbReference type="EMBL" id="KAL2268985.1"/>
    </source>
</evidence>
<reference evidence="2 3" key="1">
    <citation type="journal article" date="2024" name="Commun. Biol.">
        <title>Comparative genomic analysis of thermophilic fungi reveals convergent evolutionary adaptations and gene losses.</title>
        <authorList>
            <person name="Steindorff A.S."/>
            <person name="Aguilar-Pontes M.V."/>
            <person name="Robinson A.J."/>
            <person name="Andreopoulos B."/>
            <person name="LaButti K."/>
            <person name="Kuo A."/>
            <person name="Mondo S."/>
            <person name="Riley R."/>
            <person name="Otillar R."/>
            <person name="Haridas S."/>
            <person name="Lipzen A."/>
            <person name="Grimwood J."/>
            <person name="Schmutz J."/>
            <person name="Clum A."/>
            <person name="Reid I.D."/>
            <person name="Moisan M.C."/>
            <person name="Butler G."/>
            <person name="Nguyen T.T.M."/>
            <person name="Dewar K."/>
            <person name="Conant G."/>
            <person name="Drula E."/>
            <person name="Henrissat B."/>
            <person name="Hansel C."/>
            <person name="Singer S."/>
            <person name="Hutchinson M.I."/>
            <person name="de Vries R.P."/>
            <person name="Natvig D.O."/>
            <person name="Powell A.J."/>
            <person name="Tsang A."/>
            <person name="Grigoriev I.V."/>
        </authorList>
    </citation>
    <scope>NUCLEOTIDE SEQUENCE [LARGE SCALE GENOMIC DNA]</scope>
    <source>
        <strain evidence="2 3">ATCC 22073</strain>
    </source>
</reference>
<accession>A0ABR4DF54</accession>
<gene>
    <name evidence="2" type="ORF">VTJ83DRAFT_3831</name>
</gene>
<dbReference type="GeneID" id="98124897"/>
<organism evidence="2 3">
    <name type="scientific">Remersonia thermophila</name>
    <dbReference type="NCBI Taxonomy" id="72144"/>
    <lineage>
        <taxon>Eukaryota</taxon>
        <taxon>Fungi</taxon>
        <taxon>Dikarya</taxon>
        <taxon>Ascomycota</taxon>
        <taxon>Pezizomycotina</taxon>
        <taxon>Sordariomycetes</taxon>
        <taxon>Sordariomycetidae</taxon>
        <taxon>Sordariales</taxon>
        <taxon>Sordariales incertae sedis</taxon>
        <taxon>Remersonia</taxon>
    </lineage>
</organism>
<feature type="region of interest" description="Disordered" evidence="1">
    <location>
        <begin position="53"/>
        <end position="103"/>
    </location>
</feature>